<dbReference type="SUPFAM" id="SSF54621">
    <property type="entry name" value="Heme-binding protein A (HasA)"/>
    <property type="match status" value="1"/>
</dbReference>
<proteinExistence type="predicted"/>
<evidence type="ECO:0000313" key="1">
    <source>
        <dbReference type="EMBL" id="ANF58972.1"/>
    </source>
</evidence>
<dbReference type="InterPro" id="IPR010495">
    <property type="entry name" value="HasA_haem-bd"/>
</dbReference>
<dbReference type="KEGG" id="haa:A5892_17130"/>
<accession>A0A172YIJ0</accession>
<dbReference type="EMBL" id="CP015243">
    <property type="protein sequence ID" value="ANF58972.1"/>
    <property type="molecule type" value="Genomic_DNA"/>
</dbReference>
<organism evidence="1 2">
    <name type="scientific">Halotalea alkalilenta</name>
    <dbReference type="NCBI Taxonomy" id="376489"/>
    <lineage>
        <taxon>Bacteria</taxon>
        <taxon>Pseudomonadati</taxon>
        <taxon>Pseudomonadota</taxon>
        <taxon>Gammaproteobacteria</taxon>
        <taxon>Oceanospirillales</taxon>
        <taxon>Halomonadaceae</taxon>
        <taxon>Halotalea</taxon>
    </lineage>
</organism>
<dbReference type="RefSeq" id="WP_064123827.1">
    <property type="nucleotide sequence ID" value="NZ_CP015243.1"/>
</dbReference>
<dbReference type="Pfam" id="PF06438">
    <property type="entry name" value="HasA"/>
    <property type="match status" value="1"/>
</dbReference>
<gene>
    <name evidence="1" type="ORF">A5892_17130</name>
</gene>
<sequence>MAASISSYDENWFPDGTGLNDSLYDVLIAFQNNGLEGSHPNNTGGFYGGGSFSGTSYSYVDASLGFAFQATGDLNYYFPPLNGNVGDGPTSHTLWGSIDSITLGGGLNSDGSVADAFITFTFDEAITGDVSEGRTNDVHDVIWGLMNGSVVGADDSIGTGTNGGLVQALIDNGLDVDASIASLVGTASATDADLALAA</sequence>
<dbReference type="Proteomes" id="UP000077875">
    <property type="component" value="Chromosome"/>
</dbReference>
<evidence type="ECO:0000313" key="2">
    <source>
        <dbReference type="Proteomes" id="UP000077875"/>
    </source>
</evidence>
<dbReference type="Gene3D" id="3.30.1500.10">
    <property type="entry name" value="Haem-binding HasA"/>
    <property type="match status" value="1"/>
</dbReference>
<dbReference type="InterPro" id="IPR036912">
    <property type="entry name" value="HasA_haem-bd_sf"/>
</dbReference>
<reference evidence="1 2" key="1">
    <citation type="submission" date="2016-04" db="EMBL/GenBank/DDBJ databases">
        <title>Complete Genome Sequence of Halotalea alkalilenta IHB B 13600.</title>
        <authorList>
            <person name="Swarnkar M.K."/>
            <person name="Sharma A."/>
            <person name="Kaushal K."/>
            <person name="Soni R."/>
            <person name="Rana S."/>
            <person name="Singh A.K."/>
            <person name="Gulati A."/>
        </authorList>
    </citation>
    <scope>NUCLEOTIDE SEQUENCE [LARGE SCALE GENOMIC DNA]</scope>
    <source>
        <strain evidence="1 2">IHB B 13600</strain>
    </source>
</reference>
<protein>
    <submittedName>
        <fullName evidence="1">Heme acquisition protein HasAp</fullName>
    </submittedName>
</protein>
<dbReference type="AlphaFoldDB" id="A0A172YIJ0"/>
<name>A0A172YIJ0_9GAMM</name>
<keyword evidence="2" id="KW-1185">Reference proteome</keyword>
<dbReference type="STRING" id="376489.A5892_17130"/>